<keyword evidence="2" id="KW-1185">Reference proteome</keyword>
<protein>
    <submittedName>
        <fullName evidence="1">Uncharacterized protein</fullName>
    </submittedName>
</protein>
<dbReference type="EMBL" id="FMHY01000002">
    <property type="protein sequence ID" value="SCL57359.1"/>
    <property type="molecule type" value="Genomic_DNA"/>
</dbReference>
<proteinExistence type="predicted"/>
<evidence type="ECO:0000313" key="2">
    <source>
        <dbReference type="Proteomes" id="UP000199696"/>
    </source>
</evidence>
<sequence>MSAPSTGPALQPFPGHPATVAGPNAVSSALAAALYELLGVDLTVTVLPAGDLVPPDRPAARVAAGYAGRRRQLGGASTVRAAGDGMTLAVTGAGRLACDVAAVRPRPLADWERSLAEHAALAREAMGLAGERHDTAACRTAGVLRCLRALRLPASVPLVIAPPRRPGWLVYVSGTLRVATLACRRPALPPVTLAILTDG</sequence>
<organism evidence="1 2">
    <name type="scientific">Micromonospora eburnea</name>
    <dbReference type="NCBI Taxonomy" id="227316"/>
    <lineage>
        <taxon>Bacteria</taxon>
        <taxon>Bacillati</taxon>
        <taxon>Actinomycetota</taxon>
        <taxon>Actinomycetes</taxon>
        <taxon>Micromonosporales</taxon>
        <taxon>Micromonosporaceae</taxon>
        <taxon>Micromonospora</taxon>
    </lineage>
</organism>
<dbReference type="STRING" id="227316.GA0070604_3608"/>
<reference evidence="2" key="1">
    <citation type="submission" date="2016-06" db="EMBL/GenBank/DDBJ databases">
        <authorList>
            <person name="Varghese N."/>
            <person name="Submissions Spin"/>
        </authorList>
    </citation>
    <scope>NUCLEOTIDE SEQUENCE [LARGE SCALE GENOMIC DNA]</scope>
    <source>
        <strain evidence="2">DSM 44814</strain>
    </source>
</reference>
<dbReference type="OrthoDB" id="9841329at2"/>
<dbReference type="Proteomes" id="UP000199696">
    <property type="component" value="Unassembled WGS sequence"/>
</dbReference>
<gene>
    <name evidence="1" type="ORF">GA0070604_3608</name>
</gene>
<dbReference type="RefSeq" id="WP_091119310.1">
    <property type="nucleotide sequence ID" value="NZ_FMHY01000002.1"/>
</dbReference>
<name>A0A1C6UU57_9ACTN</name>
<accession>A0A1C6UU57</accession>
<evidence type="ECO:0000313" key="1">
    <source>
        <dbReference type="EMBL" id="SCL57359.1"/>
    </source>
</evidence>
<dbReference type="AlphaFoldDB" id="A0A1C6UU57"/>